<feature type="compositionally biased region" description="Basic and acidic residues" evidence="1">
    <location>
        <begin position="8"/>
        <end position="22"/>
    </location>
</feature>
<feature type="region of interest" description="Disordered" evidence="1">
    <location>
        <begin position="1"/>
        <end position="49"/>
    </location>
</feature>
<feature type="compositionally biased region" description="Basic and acidic residues" evidence="1">
    <location>
        <begin position="38"/>
        <end position="49"/>
    </location>
</feature>
<dbReference type="AlphaFoldDB" id="A0A392T800"/>
<evidence type="ECO:0000313" key="2">
    <source>
        <dbReference type="EMBL" id="MCI56922.1"/>
    </source>
</evidence>
<evidence type="ECO:0000313" key="3">
    <source>
        <dbReference type="Proteomes" id="UP000265520"/>
    </source>
</evidence>
<evidence type="ECO:0000256" key="1">
    <source>
        <dbReference type="SAM" id="MobiDB-lite"/>
    </source>
</evidence>
<sequence>VRSSHERRKAEKDLTGREKVTNRAENVSGNRACAIGNSHDRKQSTRDSETLPLCSAAARTESNNTLGCVFTGGGEEEEGAAALLLIAQEGRR</sequence>
<protein>
    <submittedName>
        <fullName evidence="2">Uncharacterized protein</fullName>
    </submittedName>
</protein>
<feature type="non-terminal residue" evidence="2">
    <location>
        <position position="92"/>
    </location>
</feature>
<feature type="non-terminal residue" evidence="2">
    <location>
        <position position="1"/>
    </location>
</feature>
<comment type="caution">
    <text evidence="2">The sequence shown here is derived from an EMBL/GenBank/DDBJ whole genome shotgun (WGS) entry which is preliminary data.</text>
</comment>
<proteinExistence type="predicted"/>
<dbReference type="EMBL" id="LXQA010520622">
    <property type="protein sequence ID" value="MCI56922.1"/>
    <property type="molecule type" value="Genomic_DNA"/>
</dbReference>
<name>A0A392T800_9FABA</name>
<accession>A0A392T800</accession>
<keyword evidence="3" id="KW-1185">Reference proteome</keyword>
<organism evidence="2 3">
    <name type="scientific">Trifolium medium</name>
    <dbReference type="NCBI Taxonomy" id="97028"/>
    <lineage>
        <taxon>Eukaryota</taxon>
        <taxon>Viridiplantae</taxon>
        <taxon>Streptophyta</taxon>
        <taxon>Embryophyta</taxon>
        <taxon>Tracheophyta</taxon>
        <taxon>Spermatophyta</taxon>
        <taxon>Magnoliopsida</taxon>
        <taxon>eudicotyledons</taxon>
        <taxon>Gunneridae</taxon>
        <taxon>Pentapetalae</taxon>
        <taxon>rosids</taxon>
        <taxon>fabids</taxon>
        <taxon>Fabales</taxon>
        <taxon>Fabaceae</taxon>
        <taxon>Papilionoideae</taxon>
        <taxon>50 kb inversion clade</taxon>
        <taxon>NPAAA clade</taxon>
        <taxon>Hologalegina</taxon>
        <taxon>IRL clade</taxon>
        <taxon>Trifolieae</taxon>
        <taxon>Trifolium</taxon>
    </lineage>
</organism>
<reference evidence="2 3" key="1">
    <citation type="journal article" date="2018" name="Front. Plant Sci.">
        <title>Red Clover (Trifolium pratense) and Zigzag Clover (T. medium) - A Picture of Genomic Similarities and Differences.</title>
        <authorList>
            <person name="Dluhosova J."/>
            <person name="Istvanek J."/>
            <person name="Nedelnik J."/>
            <person name="Repkova J."/>
        </authorList>
    </citation>
    <scope>NUCLEOTIDE SEQUENCE [LARGE SCALE GENOMIC DNA]</scope>
    <source>
        <strain evidence="3">cv. 10/8</strain>
        <tissue evidence="2">Leaf</tissue>
    </source>
</reference>
<dbReference type="Proteomes" id="UP000265520">
    <property type="component" value="Unassembled WGS sequence"/>
</dbReference>